<dbReference type="CDD" id="cd00082">
    <property type="entry name" value="HisKA"/>
    <property type="match status" value="1"/>
</dbReference>
<gene>
    <name evidence="8" type="ORF">SAMN05421823_103298</name>
</gene>
<proteinExistence type="predicted"/>
<dbReference type="EMBL" id="FNFO01000003">
    <property type="protein sequence ID" value="SDK69172.1"/>
    <property type="molecule type" value="Genomic_DNA"/>
</dbReference>
<keyword evidence="5 8" id="KW-0418">Kinase</keyword>
<dbReference type="PROSITE" id="PS50109">
    <property type="entry name" value="HIS_KIN"/>
    <property type="match status" value="1"/>
</dbReference>
<dbReference type="InterPro" id="IPR036890">
    <property type="entry name" value="HATPase_C_sf"/>
</dbReference>
<organism evidence="8 9">
    <name type="scientific">Catalinimonas alkaloidigena</name>
    <dbReference type="NCBI Taxonomy" id="1075417"/>
    <lineage>
        <taxon>Bacteria</taxon>
        <taxon>Pseudomonadati</taxon>
        <taxon>Bacteroidota</taxon>
        <taxon>Cytophagia</taxon>
        <taxon>Cytophagales</taxon>
        <taxon>Catalimonadaceae</taxon>
        <taxon>Catalinimonas</taxon>
    </lineage>
</organism>
<dbReference type="GO" id="GO:0000155">
    <property type="term" value="F:phosphorelay sensor kinase activity"/>
    <property type="evidence" value="ECO:0007669"/>
    <property type="project" value="InterPro"/>
</dbReference>
<evidence type="ECO:0000256" key="4">
    <source>
        <dbReference type="ARBA" id="ARBA00022679"/>
    </source>
</evidence>
<dbReference type="InterPro" id="IPR007891">
    <property type="entry name" value="CHASE3"/>
</dbReference>
<keyword evidence="4" id="KW-0808">Transferase</keyword>
<keyword evidence="6" id="KW-0812">Transmembrane</keyword>
<dbReference type="GO" id="GO:0009927">
    <property type="term" value="F:histidine phosphotransfer kinase activity"/>
    <property type="evidence" value="ECO:0007669"/>
    <property type="project" value="TreeGrafter"/>
</dbReference>
<protein>
    <recommendedName>
        <fullName evidence="2">histidine kinase</fullName>
        <ecNumber evidence="2">2.7.13.3</ecNumber>
    </recommendedName>
</protein>
<dbReference type="PANTHER" id="PTHR43047:SF72">
    <property type="entry name" value="OSMOSENSING HISTIDINE PROTEIN KINASE SLN1"/>
    <property type="match status" value="1"/>
</dbReference>
<dbReference type="Gene3D" id="3.30.565.10">
    <property type="entry name" value="Histidine kinase-like ATPase, C-terminal domain"/>
    <property type="match status" value="1"/>
</dbReference>
<dbReference type="InterPro" id="IPR003661">
    <property type="entry name" value="HisK_dim/P_dom"/>
</dbReference>
<evidence type="ECO:0000256" key="1">
    <source>
        <dbReference type="ARBA" id="ARBA00000085"/>
    </source>
</evidence>
<dbReference type="STRING" id="1075417.SAMN05421823_103298"/>
<evidence type="ECO:0000256" key="3">
    <source>
        <dbReference type="ARBA" id="ARBA00022553"/>
    </source>
</evidence>
<dbReference type="PANTHER" id="PTHR43047">
    <property type="entry name" value="TWO-COMPONENT HISTIDINE PROTEIN KINASE"/>
    <property type="match status" value="1"/>
</dbReference>
<dbReference type="AlphaFoldDB" id="A0A1G9DZ59"/>
<dbReference type="Pfam" id="PF00512">
    <property type="entry name" value="HisKA"/>
    <property type="match status" value="1"/>
</dbReference>
<dbReference type="GO" id="GO:0005886">
    <property type="term" value="C:plasma membrane"/>
    <property type="evidence" value="ECO:0007669"/>
    <property type="project" value="TreeGrafter"/>
</dbReference>
<feature type="transmembrane region" description="Helical" evidence="6">
    <location>
        <begin position="17"/>
        <end position="38"/>
    </location>
</feature>
<feature type="transmembrane region" description="Helical" evidence="6">
    <location>
        <begin position="193"/>
        <end position="212"/>
    </location>
</feature>
<dbReference type="InterPro" id="IPR005467">
    <property type="entry name" value="His_kinase_dom"/>
</dbReference>
<accession>A0A1G9DZ59</accession>
<comment type="catalytic activity">
    <reaction evidence="1">
        <text>ATP + protein L-histidine = ADP + protein N-phospho-L-histidine.</text>
        <dbReference type="EC" id="2.7.13.3"/>
    </reaction>
</comment>
<evidence type="ECO:0000256" key="5">
    <source>
        <dbReference type="ARBA" id="ARBA00022777"/>
    </source>
</evidence>
<sequence>MWKNTPVWLRSTLNRQIIIIFSLIVLLVTLGAFSALYLTNYQNQHFAWTKRRNAAQTALESVSYNISKAESELQYYIITGDSSYQGLDMYIEYINRDLKRFEETIDTPKQQRAADSLKNLVTMRMAMLKKTIATRQEAGRTEAQIYLTISKGRYYTQRLHYHIKRMQEAEMALLSQQESKSDSMVTLFKQGSILGGILIIGLSLYAILHVVAEMRRRTRLEKELRERNDNKDKFFSIIGHDLKAPFNSLVGLSQLMLTPSANMSDEERKRLTEMMAESAQRTRRLLENLLSWARIQMDRDEILPVSFDLRELVAEEVEYSSNMAQQKKITLLNKIPANCGAYADRNMIAAAVRNLISNALKFSQTDTEVTVSATRRWNYLEIAVTDQGIGMAPETQAKLFRIEEHLTTKGTQNESGTGLGLILCKEMIERNGGQIWVESQEGLGTTFFFSLPSSSTAPGLANVNFRWNGEKGRTSHTRTLQTVKPL</sequence>
<evidence type="ECO:0000256" key="6">
    <source>
        <dbReference type="SAM" id="Phobius"/>
    </source>
</evidence>
<dbReference type="InterPro" id="IPR003594">
    <property type="entry name" value="HATPase_dom"/>
</dbReference>
<dbReference type="Gene3D" id="1.10.287.130">
    <property type="match status" value="1"/>
</dbReference>
<dbReference type="EC" id="2.7.13.3" evidence="2"/>
<dbReference type="SMART" id="SM00388">
    <property type="entry name" value="HisKA"/>
    <property type="match status" value="1"/>
</dbReference>
<dbReference type="PRINTS" id="PR00344">
    <property type="entry name" value="BCTRLSENSOR"/>
</dbReference>
<keyword evidence="3" id="KW-0597">Phosphoprotein</keyword>
<evidence type="ECO:0000313" key="9">
    <source>
        <dbReference type="Proteomes" id="UP000198510"/>
    </source>
</evidence>
<keyword evidence="9" id="KW-1185">Reference proteome</keyword>
<reference evidence="8 9" key="1">
    <citation type="submission" date="2016-10" db="EMBL/GenBank/DDBJ databases">
        <authorList>
            <person name="de Groot N.N."/>
        </authorList>
    </citation>
    <scope>NUCLEOTIDE SEQUENCE [LARGE SCALE GENOMIC DNA]</scope>
    <source>
        <strain evidence="8 9">DSM 25186</strain>
    </source>
</reference>
<evidence type="ECO:0000313" key="8">
    <source>
        <dbReference type="EMBL" id="SDK69172.1"/>
    </source>
</evidence>
<name>A0A1G9DZ59_9BACT</name>
<keyword evidence="6" id="KW-0472">Membrane</keyword>
<dbReference type="SUPFAM" id="SSF55874">
    <property type="entry name" value="ATPase domain of HSP90 chaperone/DNA topoisomerase II/histidine kinase"/>
    <property type="match status" value="1"/>
</dbReference>
<keyword evidence="6" id="KW-1133">Transmembrane helix</keyword>
<dbReference type="InterPro" id="IPR036097">
    <property type="entry name" value="HisK_dim/P_sf"/>
</dbReference>
<dbReference type="Pfam" id="PF02518">
    <property type="entry name" value="HATPase_c"/>
    <property type="match status" value="1"/>
</dbReference>
<dbReference type="SUPFAM" id="SSF47384">
    <property type="entry name" value="Homodimeric domain of signal transducing histidine kinase"/>
    <property type="match status" value="1"/>
</dbReference>
<dbReference type="CDD" id="cd00075">
    <property type="entry name" value="HATPase"/>
    <property type="match status" value="1"/>
</dbReference>
<feature type="domain" description="Histidine kinase" evidence="7">
    <location>
        <begin position="237"/>
        <end position="455"/>
    </location>
</feature>
<dbReference type="RefSeq" id="WP_176955952.1">
    <property type="nucleotide sequence ID" value="NZ_FNFO01000003.1"/>
</dbReference>
<dbReference type="Proteomes" id="UP000198510">
    <property type="component" value="Unassembled WGS sequence"/>
</dbReference>
<dbReference type="SMART" id="SM00387">
    <property type="entry name" value="HATPase_c"/>
    <property type="match status" value="1"/>
</dbReference>
<evidence type="ECO:0000259" key="7">
    <source>
        <dbReference type="PROSITE" id="PS50109"/>
    </source>
</evidence>
<dbReference type="InterPro" id="IPR004358">
    <property type="entry name" value="Sig_transdc_His_kin-like_C"/>
</dbReference>
<dbReference type="Pfam" id="PF05227">
    <property type="entry name" value="CHASE3"/>
    <property type="match status" value="1"/>
</dbReference>
<dbReference type="FunFam" id="3.30.565.10:FF:000006">
    <property type="entry name" value="Sensor histidine kinase WalK"/>
    <property type="match status" value="1"/>
</dbReference>
<evidence type="ECO:0000256" key="2">
    <source>
        <dbReference type="ARBA" id="ARBA00012438"/>
    </source>
</evidence>